<evidence type="ECO:0000256" key="1">
    <source>
        <dbReference type="SAM" id="MobiDB-lite"/>
    </source>
</evidence>
<evidence type="ECO:0000313" key="2">
    <source>
        <dbReference type="EMBL" id="PYI08443.1"/>
    </source>
</evidence>
<accession>A0A319FK65</accession>
<dbReference type="EMBL" id="KZ826334">
    <property type="protein sequence ID" value="PYI08443.1"/>
    <property type="molecule type" value="Genomic_DNA"/>
</dbReference>
<gene>
    <name evidence="2" type="ORF">BO78DRAFT_72053</name>
</gene>
<feature type="compositionally biased region" description="Basic residues" evidence="1">
    <location>
        <begin position="1"/>
        <end position="19"/>
    </location>
</feature>
<organism evidence="2 3">
    <name type="scientific">Aspergillus sclerotiicarbonarius (strain CBS 121057 / IBT 28362)</name>
    <dbReference type="NCBI Taxonomy" id="1448318"/>
    <lineage>
        <taxon>Eukaryota</taxon>
        <taxon>Fungi</taxon>
        <taxon>Dikarya</taxon>
        <taxon>Ascomycota</taxon>
        <taxon>Pezizomycotina</taxon>
        <taxon>Eurotiomycetes</taxon>
        <taxon>Eurotiomycetidae</taxon>
        <taxon>Eurotiales</taxon>
        <taxon>Aspergillaceae</taxon>
        <taxon>Aspergillus</taxon>
        <taxon>Aspergillus subgen. Circumdati</taxon>
    </lineage>
</organism>
<dbReference type="AlphaFoldDB" id="A0A319FK65"/>
<name>A0A319FK65_ASPSB</name>
<reference evidence="2 3" key="1">
    <citation type="submission" date="2018-02" db="EMBL/GenBank/DDBJ databases">
        <title>The genomes of Aspergillus section Nigri reveals drivers in fungal speciation.</title>
        <authorList>
            <consortium name="DOE Joint Genome Institute"/>
            <person name="Vesth T.C."/>
            <person name="Nybo J."/>
            <person name="Theobald S."/>
            <person name="Brandl J."/>
            <person name="Frisvad J.C."/>
            <person name="Nielsen K.F."/>
            <person name="Lyhne E.K."/>
            <person name="Kogle M.E."/>
            <person name="Kuo A."/>
            <person name="Riley R."/>
            <person name="Clum A."/>
            <person name="Nolan M."/>
            <person name="Lipzen A."/>
            <person name="Salamov A."/>
            <person name="Henrissat B."/>
            <person name="Wiebenga A."/>
            <person name="De vries R.P."/>
            <person name="Grigoriev I.V."/>
            <person name="Mortensen U.H."/>
            <person name="Andersen M.R."/>
            <person name="Baker S.E."/>
        </authorList>
    </citation>
    <scope>NUCLEOTIDE SEQUENCE [LARGE SCALE GENOMIC DNA]</scope>
    <source>
        <strain evidence="2 3">CBS 121057</strain>
    </source>
</reference>
<dbReference type="Proteomes" id="UP000248423">
    <property type="component" value="Unassembled WGS sequence"/>
</dbReference>
<sequence>MASRRKVKEGKERGGRRKRADGGRGERREESERAAGGDFFRAGGIFSDFKSGMCVFSCRAPRFLTVSLLSVGCPPTAFGARCPPSYYSYDGMISCRSSRPCPTVWPGR</sequence>
<evidence type="ECO:0000313" key="3">
    <source>
        <dbReference type="Proteomes" id="UP000248423"/>
    </source>
</evidence>
<dbReference type="VEuPathDB" id="FungiDB:BO78DRAFT_72053"/>
<keyword evidence="3" id="KW-1185">Reference proteome</keyword>
<proteinExistence type="predicted"/>
<feature type="compositionally biased region" description="Basic and acidic residues" evidence="1">
    <location>
        <begin position="20"/>
        <end position="34"/>
    </location>
</feature>
<feature type="region of interest" description="Disordered" evidence="1">
    <location>
        <begin position="1"/>
        <end position="34"/>
    </location>
</feature>
<protein>
    <submittedName>
        <fullName evidence="2">Uncharacterized protein</fullName>
    </submittedName>
</protein>